<evidence type="ECO:0000259" key="8">
    <source>
        <dbReference type="PROSITE" id="PS50225"/>
    </source>
</evidence>
<evidence type="ECO:0000256" key="4">
    <source>
        <dbReference type="ARBA" id="ARBA00022999"/>
    </source>
</evidence>
<proteinExistence type="predicted"/>
<organism evidence="9 10">
    <name type="scientific">Megalurothrips usitatus</name>
    <name type="common">bean blossom thrips</name>
    <dbReference type="NCBI Taxonomy" id="439358"/>
    <lineage>
        <taxon>Eukaryota</taxon>
        <taxon>Metazoa</taxon>
        <taxon>Ecdysozoa</taxon>
        <taxon>Arthropoda</taxon>
        <taxon>Hexapoda</taxon>
        <taxon>Insecta</taxon>
        <taxon>Pterygota</taxon>
        <taxon>Neoptera</taxon>
        <taxon>Paraneoptera</taxon>
        <taxon>Thysanoptera</taxon>
        <taxon>Terebrantia</taxon>
        <taxon>Thripoidea</taxon>
        <taxon>Thripidae</taxon>
        <taxon>Megalurothrips</taxon>
    </lineage>
</organism>
<sequence>MTCIRESNKLRRMSLGYINSLMRRSSSSRADIMNQHDEEIDSSDGERSTEEKPLKTGFLNDIKQRFQRRLTGVRSRYKSKMRRSSSLNDTSERDISTVSIVEVAEEPLNEQPGISTNTETESNDLRTQSLSGHLLQLSKYGWYWGPITREEAEGKLANQPDGSFLVRDSSNDHFLLSVSFRCSGRTFHSHIYHSGGKFSFYASPEPSGFNSIPELVEHSISSSQSTVFCYSRPRSPGHPSFPVRLAKPVSRITHVRSLQYLCRFVIRQYTRVDQIKDLPLPSTICGYIEEGQF</sequence>
<comment type="pathway">
    <text evidence="5">Protein modification.</text>
</comment>
<dbReference type="EMBL" id="JAPTSV010000003">
    <property type="protein sequence ID" value="KAJ1529270.1"/>
    <property type="molecule type" value="Genomic_DNA"/>
</dbReference>
<protein>
    <recommendedName>
        <fullName evidence="11">Suppressor of cytokine signaling 6</fullName>
    </recommendedName>
</protein>
<dbReference type="Gene3D" id="3.30.505.10">
    <property type="entry name" value="SH2 domain"/>
    <property type="match status" value="1"/>
</dbReference>
<comment type="caution">
    <text evidence="9">The sequence shown here is derived from an EMBL/GenBank/DDBJ whole genome shotgun (WGS) entry which is preliminary data.</text>
</comment>
<dbReference type="PROSITE" id="PS50001">
    <property type="entry name" value="SH2"/>
    <property type="match status" value="1"/>
</dbReference>
<evidence type="ECO:0000256" key="6">
    <source>
        <dbReference type="PROSITE-ProRule" id="PRU00191"/>
    </source>
</evidence>
<accession>A0AAV7XVM0</accession>
<dbReference type="GO" id="GO:0046935">
    <property type="term" value="F:1-phosphatidylinositol-3-kinase regulator activity"/>
    <property type="evidence" value="ECO:0007669"/>
    <property type="project" value="TreeGrafter"/>
</dbReference>
<dbReference type="GO" id="GO:0035556">
    <property type="term" value="P:intracellular signal transduction"/>
    <property type="evidence" value="ECO:0007669"/>
    <property type="project" value="InterPro"/>
</dbReference>
<keyword evidence="2" id="KW-0734">Signal transduction inhibitor</keyword>
<keyword evidence="4 6" id="KW-0727">SH2 domain</keyword>
<keyword evidence="10" id="KW-1185">Reference proteome</keyword>
<feature type="domain" description="SOCS box" evidence="8">
    <location>
        <begin position="244"/>
        <end position="293"/>
    </location>
</feature>
<dbReference type="Pfam" id="PF07525">
    <property type="entry name" value="SOCS_box"/>
    <property type="match status" value="1"/>
</dbReference>
<dbReference type="InterPro" id="IPR001496">
    <property type="entry name" value="SOCS_box"/>
</dbReference>
<evidence type="ECO:0000256" key="3">
    <source>
        <dbReference type="ARBA" id="ARBA00022786"/>
    </source>
</evidence>
<dbReference type="SMART" id="SM00253">
    <property type="entry name" value="SOCS"/>
    <property type="match status" value="1"/>
</dbReference>
<reference evidence="9" key="1">
    <citation type="submission" date="2022-12" db="EMBL/GenBank/DDBJ databases">
        <title>Chromosome-level genome assembly of the bean flower thrips Megalurothrips usitatus.</title>
        <authorList>
            <person name="Ma L."/>
            <person name="Liu Q."/>
            <person name="Li H."/>
            <person name="Cai W."/>
        </authorList>
    </citation>
    <scope>NUCLEOTIDE SEQUENCE</scope>
    <source>
        <strain evidence="9">Cailab_2022a</strain>
    </source>
</reference>
<dbReference type="Gene3D" id="1.10.750.20">
    <property type="entry name" value="SOCS box"/>
    <property type="match status" value="1"/>
</dbReference>
<name>A0AAV7XVM0_9NEOP</name>
<keyword evidence="1" id="KW-0341">Growth regulation</keyword>
<dbReference type="Pfam" id="PF00017">
    <property type="entry name" value="SH2"/>
    <property type="match status" value="1"/>
</dbReference>
<keyword evidence="3" id="KW-0833">Ubl conjugation pathway</keyword>
<evidence type="ECO:0000313" key="9">
    <source>
        <dbReference type="EMBL" id="KAJ1529270.1"/>
    </source>
</evidence>
<dbReference type="GO" id="GO:0005942">
    <property type="term" value="C:phosphatidylinositol 3-kinase complex"/>
    <property type="evidence" value="ECO:0007669"/>
    <property type="project" value="TreeGrafter"/>
</dbReference>
<dbReference type="InterPro" id="IPR000980">
    <property type="entry name" value="SH2"/>
</dbReference>
<dbReference type="Proteomes" id="UP001075354">
    <property type="component" value="Chromosome 3"/>
</dbReference>
<evidence type="ECO:0000256" key="1">
    <source>
        <dbReference type="ARBA" id="ARBA00022604"/>
    </source>
</evidence>
<dbReference type="GO" id="GO:0046854">
    <property type="term" value="P:phosphatidylinositol phosphate biosynthetic process"/>
    <property type="evidence" value="ECO:0007669"/>
    <property type="project" value="TreeGrafter"/>
</dbReference>
<evidence type="ECO:0000256" key="2">
    <source>
        <dbReference type="ARBA" id="ARBA00022700"/>
    </source>
</evidence>
<feature type="domain" description="SH2" evidence="7">
    <location>
        <begin position="142"/>
        <end position="249"/>
    </location>
</feature>
<dbReference type="GO" id="GO:0009968">
    <property type="term" value="P:negative regulation of signal transduction"/>
    <property type="evidence" value="ECO:0007669"/>
    <property type="project" value="UniProtKB-KW"/>
</dbReference>
<dbReference type="PROSITE" id="PS50225">
    <property type="entry name" value="SOCS"/>
    <property type="match status" value="1"/>
</dbReference>
<dbReference type="SUPFAM" id="SSF158235">
    <property type="entry name" value="SOCS box-like"/>
    <property type="match status" value="1"/>
</dbReference>
<dbReference type="InterPro" id="IPR036860">
    <property type="entry name" value="SH2_dom_sf"/>
</dbReference>
<gene>
    <name evidence="9" type="ORF">ONE63_006070</name>
</gene>
<dbReference type="PANTHER" id="PTHR10155">
    <property type="entry name" value="PHOSPHATIDYLINOSITOL 3-KINASE REGULATORY SUBUNIT"/>
    <property type="match status" value="1"/>
</dbReference>
<dbReference type="PRINTS" id="PR00401">
    <property type="entry name" value="SH2DOMAIN"/>
</dbReference>
<dbReference type="InterPro" id="IPR036036">
    <property type="entry name" value="SOCS_box-like_dom_sf"/>
</dbReference>
<dbReference type="AlphaFoldDB" id="A0AAV7XVM0"/>
<evidence type="ECO:0000313" key="10">
    <source>
        <dbReference type="Proteomes" id="UP001075354"/>
    </source>
</evidence>
<dbReference type="SUPFAM" id="SSF55550">
    <property type="entry name" value="SH2 domain"/>
    <property type="match status" value="1"/>
</dbReference>
<dbReference type="SMART" id="SM00252">
    <property type="entry name" value="SH2"/>
    <property type="match status" value="1"/>
</dbReference>
<evidence type="ECO:0000256" key="5">
    <source>
        <dbReference type="ARBA" id="ARBA00043952"/>
    </source>
</evidence>
<dbReference type="SMART" id="SM00969">
    <property type="entry name" value="SOCS_box"/>
    <property type="match status" value="1"/>
</dbReference>
<dbReference type="PANTHER" id="PTHR10155:SF32">
    <property type="entry name" value="LP02169P"/>
    <property type="match status" value="1"/>
</dbReference>
<evidence type="ECO:0008006" key="11">
    <source>
        <dbReference type="Google" id="ProtNLM"/>
    </source>
</evidence>
<dbReference type="FunFam" id="1.10.750.20:FF:000002">
    <property type="entry name" value="Suppressor of cytokine signaling 2"/>
    <property type="match status" value="1"/>
</dbReference>
<evidence type="ECO:0000259" key="7">
    <source>
        <dbReference type="PROSITE" id="PS50001"/>
    </source>
</evidence>